<name>A0AAD5SBX6_9FUNG</name>
<sequence length="280" mass="30527">MRFTSALAALLCVSTALALPKGRKETTAAIRRDDDKEVPVCKGDENEDLVQAGKVTAVGSLEYYCVNGQPEVSKPALWTGLSCQGPQNLWNLVHDVVRGGPSKANGIEAVSVVETDKETTITFTNLLNGTQTGEFEIEKLCTSPQTEDGPVLTQYRVTDTKNSTTSPFGNSKIVTQYLRNLHKEASNTEVVCEVIDKGVEAAGVKGVAGLIGRVPMQAGSTVEFIFWEPKDGESHEEEKHEKEGKEEESKGDDNKDDEENADEEKDEDKKDGRKPGLRLI</sequence>
<comment type="caution">
    <text evidence="3">The sequence shown here is derived from an EMBL/GenBank/DDBJ whole genome shotgun (WGS) entry which is preliminary data.</text>
</comment>
<dbReference type="EMBL" id="JADGJD010000360">
    <property type="protein sequence ID" value="KAJ3051778.1"/>
    <property type="molecule type" value="Genomic_DNA"/>
</dbReference>
<feature type="compositionally biased region" description="Acidic residues" evidence="1">
    <location>
        <begin position="254"/>
        <end position="266"/>
    </location>
</feature>
<feature type="signal peptide" evidence="2">
    <location>
        <begin position="1"/>
        <end position="18"/>
    </location>
</feature>
<evidence type="ECO:0000313" key="3">
    <source>
        <dbReference type="EMBL" id="KAJ3051778.1"/>
    </source>
</evidence>
<evidence type="ECO:0000256" key="2">
    <source>
        <dbReference type="SAM" id="SignalP"/>
    </source>
</evidence>
<evidence type="ECO:0000313" key="4">
    <source>
        <dbReference type="Proteomes" id="UP001212841"/>
    </source>
</evidence>
<feature type="compositionally biased region" description="Basic and acidic residues" evidence="1">
    <location>
        <begin position="228"/>
        <end position="253"/>
    </location>
</feature>
<accession>A0AAD5SBX6</accession>
<proteinExistence type="predicted"/>
<evidence type="ECO:0000256" key="1">
    <source>
        <dbReference type="SAM" id="MobiDB-lite"/>
    </source>
</evidence>
<gene>
    <name evidence="3" type="ORF">HK097_007219</name>
</gene>
<protein>
    <submittedName>
        <fullName evidence="3">Uncharacterized protein</fullName>
    </submittedName>
</protein>
<organism evidence="3 4">
    <name type="scientific">Rhizophlyctis rosea</name>
    <dbReference type="NCBI Taxonomy" id="64517"/>
    <lineage>
        <taxon>Eukaryota</taxon>
        <taxon>Fungi</taxon>
        <taxon>Fungi incertae sedis</taxon>
        <taxon>Chytridiomycota</taxon>
        <taxon>Chytridiomycota incertae sedis</taxon>
        <taxon>Chytridiomycetes</taxon>
        <taxon>Rhizophlyctidales</taxon>
        <taxon>Rhizophlyctidaceae</taxon>
        <taxon>Rhizophlyctis</taxon>
    </lineage>
</organism>
<feature type="region of interest" description="Disordered" evidence="1">
    <location>
        <begin position="228"/>
        <end position="280"/>
    </location>
</feature>
<dbReference type="AlphaFoldDB" id="A0AAD5SBX6"/>
<dbReference type="Proteomes" id="UP001212841">
    <property type="component" value="Unassembled WGS sequence"/>
</dbReference>
<keyword evidence="2" id="KW-0732">Signal</keyword>
<reference evidence="3" key="1">
    <citation type="submission" date="2020-05" db="EMBL/GenBank/DDBJ databases">
        <title>Phylogenomic resolution of chytrid fungi.</title>
        <authorList>
            <person name="Stajich J.E."/>
            <person name="Amses K."/>
            <person name="Simmons R."/>
            <person name="Seto K."/>
            <person name="Myers J."/>
            <person name="Bonds A."/>
            <person name="Quandt C.A."/>
            <person name="Barry K."/>
            <person name="Liu P."/>
            <person name="Grigoriev I."/>
            <person name="Longcore J.E."/>
            <person name="James T.Y."/>
        </authorList>
    </citation>
    <scope>NUCLEOTIDE SEQUENCE</scope>
    <source>
        <strain evidence="3">JEL0318</strain>
    </source>
</reference>
<feature type="chain" id="PRO_5042038084" evidence="2">
    <location>
        <begin position="19"/>
        <end position="280"/>
    </location>
</feature>
<keyword evidence="4" id="KW-1185">Reference proteome</keyword>